<dbReference type="InterPro" id="IPR036397">
    <property type="entry name" value="RNaseH_sf"/>
</dbReference>
<accession>A0A371H7S7</accession>
<gene>
    <name evidence="1" type="ORF">CR513_18177</name>
</gene>
<name>A0A371H7S7_MUCPR</name>
<dbReference type="Gene3D" id="3.30.420.10">
    <property type="entry name" value="Ribonuclease H-like superfamily/Ribonuclease H"/>
    <property type="match status" value="1"/>
</dbReference>
<dbReference type="AlphaFoldDB" id="A0A371H7S7"/>
<sequence length="93" mass="10876">MTNPNKKDWSRLLKDALWTHRTAYRTSLGMSPYRIVFGKILRKEFRVSQKVLLFNSRLKLIVGCPNRVHADFDPILAKSRPTSARPNQFQLSF</sequence>
<evidence type="ECO:0000313" key="1">
    <source>
        <dbReference type="EMBL" id="RDX98844.1"/>
    </source>
</evidence>
<proteinExistence type="predicted"/>
<comment type="caution">
    <text evidence="1">The sequence shown here is derived from an EMBL/GenBank/DDBJ whole genome shotgun (WGS) entry which is preliminary data.</text>
</comment>
<dbReference type="GO" id="GO:0003676">
    <property type="term" value="F:nucleic acid binding"/>
    <property type="evidence" value="ECO:0007669"/>
    <property type="project" value="InterPro"/>
</dbReference>
<reference evidence="1" key="1">
    <citation type="submission" date="2018-05" db="EMBL/GenBank/DDBJ databases">
        <title>Draft genome of Mucuna pruriens seed.</title>
        <authorList>
            <person name="Nnadi N.E."/>
            <person name="Vos R."/>
            <person name="Hasami M.H."/>
            <person name="Devisetty U.K."/>
            <person name="Aguiy J.C."/>
        </authorList>
    </citation>
    <scope>NUCLEOTIDE SEQUENCE [LARGE SCALE GENOMIC DNA]</scope>
    <source>
        <strain evidence="1">JCA_2017</strain>
    </source>
</reference>
<feature type="non-terminal residue" evidence="1">
    <location>
        <position position="1"/>
    </location>
</feature>
<dbReference type="Proteomes" id="UP000257109">
    <property type="component" value="Unassembled WGS sequence"/>
</dbReference>
<organism evidence="1 2">
    <name type="scientific">Mucuna pruriens</name>
    <name type="common">Velvet bean</name>
    <name type="synonym">Dolichos pruriens</name>
    <dbReference type="NCBI Taxonomy" id="157652"/>
    <lineage>
        <taxon>Eukaryota</taxon>
        <taxon>Viridiplantae</taxon>
        <taxon>Streptophyta</taxon>
        <taxon>Embryophyta</taxon>
        <taxon>Tracheophyta</taxon>
        <taxon>Spermatophyta</taxon>
        <taxon>Magnoliopsida</taxon>
        <taxon>eudicotyledons</taxon>
        <taxon>Gunneridae</taxon>
        <taxon>Pentapetalae</taxon>
        <taxon>rosids</taxon>
        <taxon>fabids</taxon>
        <taxon>Fabales</taxon>
        <taxon>Fabaceae</taxon>
        <taxon>Papilionoideae</taxon>
        <taxon>50 kb inversion clade</taxon>
        <taxon>NPAAA clade</taxon>
        <taxon>indigoferoid/millettioid clade</taxon>
        <taxon>Phaseoleae</taxon>
        <taxon>Mucuna</taxon>
    </lineage>
</organism>
<protein>
    <submittedName>
        <fullName evidence="1">Uncharacterized protein</fullName>
    </submittedName>
</protein>
<dbReference type="EMBL" id="QJKJ01003357">
    <property type="protein sequence ID" value="RDX98844.1"/>
    <property type="molecule type" value="Genomic_DNA"/>
</dbReference>
<keyword evidence="2" id="KW-1185">Reference proteome</keyword>
<feature type="non-terminal residue" evidence="1">
    <location>
        <position position="93"/>
    </location>
</feature>
<evidence type="ECO:0000313" key="2">
    <source>
        <dbReference type="Proteomes" id="UP000257109"/>
    </source>
</evidence>